<keyword evidence="3" id="KW-1185">Reference proteome</keyword>
<sequence>MSRIVKIKYNPQPRPPVKVTKRRGSDTSDSNTSVDISDDEGYSAVDEISESDDDDEDHVFAAEEEHIISRASHRTHGAPLRPHPANGEDAGEEDEEDDDDDESDEEEEADETILPDVAAEVEDNVSWEGLSDNEDGGAEFILDQQDVGQIERHVRFTGVPDSDSDDTTSETSDNVEDFFPDIFVEQSSLDPSFRREIEYDPEELSSDHGSFYDFDFYNSAEQLGADSDDEIVSPAVPDDPFNDSNTPTVTPAVSQVNTAVSTPVASPSRSPEVHELDGYETDGDTTEEDIPEPLIRRKTPKRYESLEVSDDSGTERPVRRGHGQPRVGRYNLDHAERKPIAVVNPHTRKMMIFTPQRLRKLDLAPESFNFDFFAAPAVTESSPILSNSASLMMGAMFSSNTFGDFMSNTQALGAPEAFFSLASDATTAESDVSDVDDEDEEEKNLKLEDFITFHQTESDAEEEAEEGVDVWEGGLVDDTPASTPARSRTVSNASMMDVHPLLSHFDNNSDAVGAFRRNQINQQLILSDKASHESLAFSGPYHYGTLRGIKSGSMGAVTAPITPLRRHRKNTLSGMTADVNRSPLETLSAKRKASTFLTGDNTHKRHRSISDMEVLQI</sequence>
<accession>A0A420YHD9</accession>
<comment type="caution">
    <text evidence="2">The sequence shown here is derived from an EMBL/GenBank/DDBJ whole genome shotgun (WGS) entry which is preliminary data.</text>
</comment>
<feature type="region of interest" description="Disordered" evidence="1">
    <location>
        <begin position="1"/>
        <end position="116"/>
    </location>
</feature>
<gene>
    <name evidence="2" type="ORF">DL546_009173</name>
</gene>
<dbReference type="Proteomes" id="UP000275385">
    <property type="component" value="Unassembled WGS sequence"/>
</dbReference>
<protein>
    <submittedName>
        <fullName evidence="2">Uncharacterized protein</fullName>
    </submittedName>
</protein>
<dbReference type="OrthoDB" id="5399183at2759"/>
<dbReference type="EMBL" id="QVQW01000010">
    <property type="protein sequence ID" value="RKU47283.1"/>
    <property type="molecule type" value="Genomic_DNA"/>
</dbReference>
<organism evidence="2 3">
    <name type="scientific">Coniochaeta pulveracea</name>
    <dbReference type="NCBI Taxonomy" id="177199"/>
    <lineage>
        <taxon>Eukaryota</taxon>
        <taxon>Fungi</taxon>
        <taxon>Dikarya</taxon>
        <taxon>Ascomycota</taxon>
        <taxon>Pezizomycotina</taxon>
        <taxon>Sordariomycetes</taxon>
        <taxon>Sordariomycetidae</taxon>
        <taxon>Coniochaetales</taxon>
        <taxon>Coniochaetaceae</taxon>
        <taxon>Coniochaeta</taxon>
    </lineage>
</organism>
<feature type="compositionally biased region" description="Acidic residues" evidence="1">
    <location>
        <begin position="36"/>
        <end position="57"/>
    </location>
</feature>
<evidence type="ECO:0000313" key="3">
    <source>
        <dbReference type="Proteomes" id="UP000275385"/>
    </source>
</evidence>
<feature type="region of interest" description="Disordered" evidence="1">
    <location>
        <begin position="258"/>
        <end position="328"/>
    </location>
</feature>
<proteinExistence type="predicted"/>
<feature type="compositionally biased region" description="Polar residues" evidence="1">
    <location>
        <begin position="258"/>
        <end position="269"/>
    </location>
</feature>
<dbReference type="STRING" id="177199.A0A420YHD9"/>
<dbReference type="AlphaFoldDB" id="A0A420YHD9"/>
<feature type="compositionally biased region" description="Acidic residues" evidence="1">
    <location>
        <begin position="89"/>
        <end position="116"/>
    </location>
</feature>
<evidence type="ECO:0000256" key="1">
    <source>
        <dbReference type="SAM" id="MobiDB-lite"/>
    </source>
</evidence>
<feature type="compositionally biased region" description="Basic and acidic residues" evidence="1">
    <location>
        <begin position="58"/>
        <end position="68"/>
    </location>
</feature>
<evidence type="ECO:0000313" key="2">
    <source>
        <dbReference type="EMBL" id="RKU47283.1"/>
    </source>
</evidence>
<reference evidence="2 3" key="1">
    <citation type="submission" date="2018-08" db="EMBL/GenBank/DDBJ databases">
        <title>Draft genome of the lignicolous fungus Coniochaeta pulveracea.</title>
        <authorList>
            <person name="Borstlap C.J."/>
            <person name="De Witt R.N."/>
            <person name="Botha A."/>
            <person name="Volschenk H."/>
        </authorList>
    </citation>
    <scope>NUCLEOTIDE SEQUENCE [LARGE SCALE GENOMIC DNA]</scope>
    <source>
        <strain evidence="2 3">CAB683</strain>
    </source>
</reference>
<feature type="compositionally biased region" description="Acidic residues" evidence="1">
    <location>
        <begin position="162"/>
        <end position="177"/>
    </location>
</feature>
<name>A0A420YHD9_9PEZI</name>
<feature type="compositionally biased region" description="Acidic residues" evidence="1">
    <location>
        <begin position="278"/>
        <end position="291"/>
    </location>
</feature>
<feature type="region of interest" description="Disordered" evidence="1">
    <location>
        <begin position="156"/>
        <end position="177"/>
    </location>
</feature>